<gene>
    <name evidence="2" type="ORF">LCOR_10167.1</name>
</gene>
<keyword evidence="3" id="KW-1185">Reference proteome</keyword>
<accession>A0A068SBK5</accession>
<dbReference type="InterPro" id="IPR052895">
    <property type="entry name" value="HetReg/Transcr_Mod"/>
</dbReference>
<dbReference type="Pfam" id="PF06985">
    <property type="entry name" value="HET"/>
    <property type="match status" value="1"/>
</dbReference>
<dbReference type="EMBL" id="CBTN010000069">
    <property type="protein sequence ID" value="CDH59345.1"/>
    <property type="molecule type" value="Genomic_DNA"/>
</dbReference>
<dbReference type="VEuPathDB" id="FungiDB:LCOR_10167.1"/>
<evidence type="ECO:0000259" key="1">
    <source>
        <dbReference type="Pfam" id="PF06985"/>
    </source>
</evidence>
<sequence>MGCVTSSEKKQKRMPSSLSIKQPLSIKQKGKTIASIKDDVEIVLYKKDFRLLYVASDARTMTIIQPINSSDHRARIKRQGYYALSHLWGNVKEFPTWDVGSFITENGYPVDPIPMRPEKRHTLLALLKAYPDTYWWIDVLCVRDDTPLVIMGDIYKHCKKCYAMLDCAPDLIPKLWEKRKDLKMLQRRYHELIAANLFQVDDDDPALIIHERQEYVKTLIAEEHDSIFEIVQSLFSCRWFDRVWTLQEIVFPKVVMLISETCNYDCDKHQISFGFIAQQVLGPIVNGDIGCDILQTAVGEQMAFAIDALGKKLQMVIRCTPLQVDRHNDPVGNAAIFVNMLASIGRCRRTCTDPRDYVYGVLGLLGMDIPRVDDNPQTVWITFLSVLDTMLQEHTTIARTGERLLTISSHAWNFRLALAKDSDHVYGMLLDLHFDKEIYNNALSE</sequence>
<evidence type="ECO:0000313" key="3">
    <source>
        <dbReference type="Proteomes" id="UP000027586"/>
    </source>
</evidence>
<dbReference type="Proteomes" id="UP000027586">
    <property type="component" value="Unassembled WGS sequence"/>
</dbReference>
<feature type="domain" description="Heterokaryon incompatibility" evidence="1">
    <location>
        <begin position="81"/>
        <end position="248"/>
    </location>
</feature>
<reference evidence="2" key="1">
    <citation type="submission" date="2013-08" db="EMBL/GenBank/DDBJ databases">
        <title>Gene expansion shapes genome architecture in the human pathogen Lichtheimia corymbifera: an evolutionary genomics analysis in the ancient terrestrial Mucorales (Mucoromycotina).</title>
        <authorList>
            <person name="Schwartze V.U."/>
            <person name="Winter S."/>
            <person name="Shelest E."/>
            <person name="Marcet-Houben M."/>
            <person name="Horn F."/>
            <person name="Wehner S."/>
            <person name="Hoffmann K."/>
            <person name="Riege K."/>
            <person name="Sammeth M."/>
            <person name="Nowrousian M."/>
            <person name="Valiante V."/>
            <person name="Linde J."/>
            <person name="Jacobsen I.D."/>
            <person name="Marz M."/>
            <person name="Brakhage A.A."/>
            <person name="Gabaldon T."/>
            <person name="Bocker S."/>
            <person name="Voigt K."/>
        </authorList>
    </citation>
    <scope>NUCLEOTIDE SEQUENCE [LARGE SCALE GENOMIC DNA]</scope>
    <source>
        <strain evidence="2">FSU 9682</strain>
    </source>
</reference>
<dbReference type="InterPro" id="IPR010730">
    <property type="entry name" value="HET"/>
</dbReference>
<comment type="caution">
    <text evidence="2">The sequence shown here is derived from an EMBL/GenBank/DDBJ whole genome shotgun (WGS) entry which is preliminary data.</text>
</comment>
<dbReference type="OrthoDB" id="2244458at2759"/>
<evidence type="ECO:0000313" key="2">
    <source>
        <dbReference type="EMBL" id="CDH59345.1"/>
    </source>
</evidence>
<proteinExistence type="predicted"/>
<organism evidence="2 3">
    <name type="scientific">Lichtheimia corymbifera JMRC:FSU:9682</name>
    <dbReference type="NCBI Taxonomy" id="1263082"/>
    <lineage>
        <taxon>Eukaryota</taxon>
        <taxon>Fungi</taxon>
        <taxon>Fungi incertae sedis</taxon>
        <taxon>Mucoromycota</taxon>
        <taxon>Mucoromycotina</taxon>
        <taxon>Mucoromycetes</taxon>
        <taxon>Mucorales</taxon>
        <taxon>Lichtheimiaceae</taxon>
        <taxon>Lichtheimia</taxon>
    </lineage>
</organism>
<dbReference type="AlphaFoldDB" id="A0A068SBK5"/>
<dbReference type="STRING" id="1263082.A0A068SBK5"/>
<dbReference type="PANTHER" id="PTHR24148">
    <property type="entry name" value="ANKYRIN REPEAT DOMAIN-CONTAINING PROTEIN 39 HOMOLOG-RELATED"/>
    <property type="match status" value="1"/>
</dbReference>
<protein>
    <recommendedName>
        <fullName evidence="1">Heterokaryon incompatibility domain-containing protein</fullName>
    </recommendedName>
</protein>
<name>A0A068SBK5_9FUNG</name>
<dbReference type="PANTHER" id="PTHR24148:SF64">
    <property type="entry name" value="HETEROKARYON INCOMPATIBILITY DOMAIN-CONTAINING PROTEIN"/>
    <property type="match status" value="1"/>
</dbReference>